<dbReference type="InterPro" id="IPR002165">
    <property type="entry name" value="Plexin_repeat"/>
</dbReference>
<feature type="region of interest" description="Disordered" evidence="14">
    <location>
        <begin position="643"/>
        <end position="674"/>
    </location>
</feature>
<dbReference type="PANTHER" id="PTHR46376:SF2">
    <property type="entry name" value="DISTRACTED, ISOFORM B"/>
    <property type="match status" value="1"/>
</dbReference>
<dbReference type="InterPro" id="IPR000742">
    <property type="entry name" value="EGF"/>
</dbReference>
<dbReference type="Pfam" id="PF24972">
    <property type="entry name" value="GBD_ATRN"/>
    <property type="match status" value="1"/>
</dbReference>
<dbReference type="SMART" id="SM00423">
    <property type="entry name" value="PSI"/>
    <property type="match status" value="3"/>
</dbReference>
<dbReference type="Gene3D" id="2.60.120.290">
    <property type="entry name" value="Spermadhesin, CUB domain"/>
    <property type="match status" value="1"/>
</dbReference>
<dbReference type="EMBL" id="OA882843">
    <property type="protein sequence ID" value="CAD7277135.1"/>
    <property type="molecule type" value="Genomic_DNA"/>
</dbReference>
<dbReference type="InterPro" id="IPR056737">
    <property type="entry name" value="Beta-prop_ATRN-MKLN-like"/>
</dbReference>
<dbReference type="CDD" id="cd00041">
    <property type="entry name" value="CUB"/>
    <property type="match status" value="1"/>
</dbReference>
<evidence type="ECO:0000256" key="9">
    <source>
        <dbReference type="ARBA" id="ARBA00023157"/>
    </source>
</evidence>
<evidence type="ECO:0008006" key="21">
    <source>
        <dbReference type="Google" id="ProtNLM"/>
    </source>
</evidence>
<dbReference type="CDD" id="cd00055">
    <property type="entry name" value="EGF_Lam"/>
    <property type="match status" value="2"/>
</dbReference>
<evidence type="ECO:0000256" key="8">
    <source>
        <dbReference type="ARBA" id="ARBA00023136"/>
    </source>
</evidence>
<dbReference type="SUPFAM" id="SSF57196">
    <property type="entry name" value="EGF/Laminin"/>
    <property type="match status" value="1"/>
</dbReference>
<dbReference type="SMART" id="SM00180">
    <property type="entry name" value="EGF_Lam"/>
    <property type="match status" value="2"/>
</dbReference>
<dbReference type="InterPro" id="IPR002049">
    <property type="entry name" value="LE_dom"/>
</dbReference>
<dbReference type="InterPro" id="IPR056732">
    <property type="entry name" value="GBD_ATRN"/>
</dbReference>
<feature type="compositionally biased region" description="Pro residues" evidence="14">
    <location>
        <begin position="1443"/>
        <end position="1452"/>
    </location>
</feature>
<dbReference type="SUPFAM" id="SSF117281">
    <property type="entry name" value="Kelch motif"/>
    <property type="match status" value="1"/>
</dbReference>
<protein>
    <recommendedName>
        <fullName evidence="21">Attractin</fullName>
    </recommendedName>
</protein>
<dbReference type="Proteomes" id="UP000678499">
    <property type="component" value="Unassembled WGS sequence"/>
</dbReference>
<dbReference type="SUPFAM" id="SSF49854">
    <property type="entry name" value="Spermadhesin, CUB domain"/>
    <property type="match status" value="1"/>
</dbReference>
<feature type="transmembrane region" description="Helical" evidence="15">
    <location>
        <begin position="1198"/>
        <end position="1220"/>
    </location>
</feature>
<feature type="disulfide bond" evidence="13">
    <location>
        <begin position="1003"/>
        <end position="1017"/>
    </location>
</feature>
<feature type="transmembrane region" description="Helical" evidence="15">
    <location>
        <begin position="12"/>
        <end position="32"/>
    </location>
</feature>
<keyword evidence="8 15" id="KW-0472">Membrane</keyword>
<dbReference type="PROSITE" id="PS01180">
    <property type="entry name" value="CUB"/>
    <property type="match status" value="1"/>
</dbReference>
<evidence type="ECO:0000256" key="4">
    <source>
        <dbReference type="ARBA" id="ARBA00022692"/>
    </source>
</evidence>
<dbReference type="InterPro" id="IPR035914">
    <property type="entry name" value="Sperma_CUB_dom_sf"/>
</dbReference>
<feature type="disulfide bond" evidence="12">
    <location>
        <begin position="257"/>
        <end position="266"/>
    </location>
</feature>
<dbReference type="Gene3D" id="2.10.25.10">
    <property type="entry name" value="Laminin"/>
    <property type="match status" value="3"/>
</dbReference>
<evidence type="ECO:0000256" key="12">
    <source>
        <dbReference type="PROSITE-ProRule" id="PRU00076"/>
    </source>
</evidence>
<dbReference type="InterPro" id="IPR000859">
    <property type="entry name" value="CUB_dom"/>
</dbReference>
<feature type="domain" description="Laminin EGF-like" evidence="18">
    <location>
        <begin position="972"/>
        <end position="1019"/>
    </location>
</feature>
<sequence>MTGHRAASFQPLLLRIVNLTIFAALVFLGSSASDSEFLREKRSALTIAQPAPSEKDCYNGDVLNGTCSCRAGWRGDSCGSCHGRTRLTADSGVITHGFGNYTFNQRCSWLIDGGGPGNVILLRFQHFETECCWDHVYVFDGDGVNSELVGVFSGLLVNQDESDDPRKMPEFVTKSGFAFVHFYSDVAYNLTGFNISYSLNACPRGISNKNCSGRGACVKGTCTCDAGYKGAACDYQICPNSCSQHGTCDEERQICICDQGYKGHDCSQHEDDGVWEWEGTGSFLPSGRASHSAVVYGDSLYIIGGEDFKDDNVDVNPQFIVRFDLTGKVWETVHSVKERPTWRYGHTAVMHGDKIYVYGGMLEDGSVVDALWTFDSTSRDWERVQVLIGECSGLCGPLPVVGHTAVTIPDFEVMLVFFGHSPVFGYLNNVQVYHFGSARWSLVETRGALVSGGYGATSVYDSENGLVYVHGGHITSSGGAYGSSASIGSVSDALLQYNHALKEWTIKKPSGYPRYLHSAVLLNGAMLVVGGNVHNDTDTSHGAKCYSGHALVYDPKCDRWTTLDTRAAYKHPGGALARFGHSASVFNGSMYLFGGFSGNMHNDVIKFTPGRCEAVVTREDCYSGRIGRSCSWQSNRVGCVSTDGGGGGGGGGGSGSGVTASRVRRHRHDRSNGSPSYDNLCAKIEDSSPAWINMTRVCSALKNCESCMHTSLGCVHCAQSAGADANPASELDIEDFEVRPSRGFCSYQACPSRATETNELESHGQERCQNPDAESAALACTSRTSCHACITKSPSCLWQITKEKGGVCRARKNPPEVPRGSVVTIPPGLALNDMCGMPCHEWTNCGNCTKSRCMWCASLGRCLDSNAYIAAFPYGQCMNWTMHHFECPDVRYASRWIGQDIPDTNNAVKVPENKDVCRYLSTCEECQEWPECGWCDNGTGTGLGQCMRGGNSAPYSKICPRGLWFFTECPTCQCNGHSTCVNNTDVCQLPCQDQTTGDHCERCIEGYFGNPVNGGNCSRCECNGHGTWCDRMTGKCVCTTKGIVGDKCDRCDYQNKYFGNPLNGGTCFYKLTIDYQFTFNMSKPDDRNLTQINFMNTPPQIDVDTEFLISCSENATISISFLRKSGDDGTGGETEAMIHQGITCPNAGEKFEAYFAADKYIFGNPALNTTFRVYVYDFRPPIMIRVAFSQHHRMNLPYFFVTFSLCFLALLATAAVAWKIKQKFDMYRRRQRLYVEMEAMASRPCAQVVLEVERRATTVCGCGGGGGGGGESDGAAGMTVTVVANGGNMADLCVAAPCHCTINANRRNKGQPSPIALEPCFGGKAAVLTLMVQLPTGGSHVAPPNADGTLFLLEIAFNRFRNNALIASLTRFFAGLLEFDLKRFHSAGICVGSALVSLGSPRKASGSGTGDALGASSASGAAGLGKHGEVGLLFRATRGFVRPKPPPPPPPSNGGGGASATMTIAVDAYGARPATTTAPSPSNDSYV</sequence>
<dbReference type="PANTHER" id="PTHR46376">
    <property type="entry name" value="LEUCINE-ZIPPER-LIKE TRANSCRIPTIONAL REGULATOR 1"/>
    <property type="match status" value="1"/>
</dbReference>
<evidence type="ECO:0000256" key="15">
    <source>
        <dbReference type="SAM" id="Phobius"/>
    </source>
</evidence>
<dbReference type="FunFam" id="2.10.25.10:FF:000079">
    <property type="entry name" value="Attractin like 1"/>
    <property type="match status" value="1"/>
</dbReference>
<feature type="disulfide bond" evidence="13">
    <location>
        <begin position="991"/>
        <end position="1000"/>
    </location>
</feature>
<dbReference type="Gene3D" id="2.120.10.80">
    <property type="entry name" value="Kelch-type beta propeller"/>
    <property type="match status" value="2"/>
</dbReference>
<dbReference type="Pfam" id="PF00431">
    <property type="entry name" value="CUB"/>
    <property type="match status" value="1"/>
</dbReference>
<dbReference type="Pfam" id="PF00053">
    <property type="entry name" value="EGF_laminin"/>
    <property type="match status" value="1"/>
</dbReference>
<evidence type="ECO:0000256" key="2">
    <source>
        <dbReference type="ARBA" id="ARBA00022441"/>
    </source>
</evidence>
<feature type="region of interest" description="Disordered" evidence="14">
    <location>
        <begin position="1439"/>
        <end position="1460"/>
    </location>
</feature>
<dbReference type="InterPro" id="IPR016201">
    <property type="entry name" value="PSI"/>
</dbReference>
<name>A0A7R9BMA3_9CRUS</name>
<dbReference type="PROSITE" id="PS01186">
    <property type="entry name" value="EGF_2"/>
    <property type="match status" value="1"/>
</dbReference>
<dbReference type="PROSITE" id="PS00022">
    <property type="entry name" value="EGF_1"/>
    <property type="match status" value="1"/>
</dbReference>
<keyword evidence="5" id="KW-0732">Signal</keyword>
<keyword evidence="10" id="KW-0325">Glycoprotein</keyword>
<dbReference type="SMART" id="SM00042">
    <property type="entry name" value="CUB"/>
    <property type="match status" value="1"/>
</dbReference>
<evidence type="ECO:0000256" key="3">
    <source>
        <dbReference type="ARBA" id="ARBA00022536"/>
    </source>
</evidence>
<keyword evidence="9 12" id="KW-1015">Disulfide bond</keyword>
<dbReference type="Pfam" id="PF24973">
    <property type="entry name" value="EGF_LMN_ATRN"/>
    <property type="match status" value="1"/>
</dbReference>
<evidence type="ECO:0000256" key="7">
    <source>
        <dbReference type="ARBA" id="ARBA00022989"/>
    </source>
</evidence>
<dbReference type="PROSITE" id="PS50026">
    <property type="entry name" value="EGF_3"/>
    <property type="match status" value="1"/>
</dbReference>
<dbReference type="Pfam" id="PF23106">
    <property type="entry name" value="EGF_Teneurin"/>
    <property type="match status" value="2"/>
</dbReference>
<evidence type="ECO:0000256" key="14">
    <source>
        <dbReference type="SAM" id="MobiDB-lite"/>
    </source>
</evidence>
<dbReference type="Pfam" id="PF01437">
    <property type="entry name" value="PSI"/>
    <property type="match status" value="1"/>
</dbReference>
<gene>
    <name evidence="19" type="ORF">NMOB1V02_LOCUS4876</name>
</gene>
<evidence type="ECO:0000259" key="17">
    <source>
        <dbReference type="PROSITE" id="PS50026"/>
    </source>
</evidence>
<evidence type="ECO:0000259" key="16">
    <source>
        <dbReference type="PROSITE" id="PS01180"/>
    </source>
</evidence>
<evidence type="ECO:0000256" key="1">
    <source>
        <dbReference type="ARBA" id="ARBA00004167"/>
    </source>
</evidence>
<dbReference type="InterPro" id="IPR056863">
    <property type="entry name" value="LMN_ATRN_NET-like_EGF"/>
</dbReference>
<evidence type="ECO:0000256" key="11">
    <source>
        <dbReference type="ARBA" id="ARBA00023292"/>
    </source>
</evidence>
<evidence type="ECO:0000256" key="10">
    <source>
        <dbReference type="ARBA" id="ARBA00023180"/>
    </source>
</evidence>
<dbReference type="InterPro" id="IPR015915">
    <property type="entry name" value="Kelch-typ_b-propeller"/>
</dbReference>
<keyword evidence="6" id="KW-0677">Repeat</keyword>
<dbReference type="SMART" id="SM00181">
    <property type="entry name" value="EGF"/>
    <property type="match status" value="3"/>
</dbReference>
<feature type="compositionally biased region" description="Gly residues" evidence="14">
    <location>
        <begin position="643"/>
        <end position="656"/>
    </location>
</feature>
<keyword evidence="4 15" id="KW-0812">Transmembrane</keyword>
<dbReference type="InterPro" id="IPR051568">
    <property type="entry name" value="LZTR1/Attractin"/>
</dbReference>
<keyword evidence="7 15" id="KW-1133">Transmembrane helix</keyword>
<keyword evidence="11 13" id="KW-0424">Laminin EGF-like domain</keyword>
<dbReference type="EMBL" id="CAJPEX010000806">
    <property type="protein sequence ID" value="CAG0917287.1"/>
    <property type="molecule type" value="Genomic_DNA"/>
</dbReference>
<feature type="domain" description="EGF-like" evidence="17">
    <location>
        <begin position="234"/>
        <end position="267"/>
    </location>
</feature>
<evidence type="ECO:0000259" key="18">
    <source>
        <dbReference type="PROSITE" id="PS50027"/>
    </source>
</evidence>
<comment type="subcellular location">
    <subcellularLocation>
        <location evidence="1">Membrane</location>
        <topology evidence="1">Single-pass membrane protein</topology>
    </subcellularLocation>
</comment>
<dbReference type="Pfam" id="PF24981">
    <property type="entry name" value="Beta-prop_ATRN-LZTR1"/>
    <property type="match status" value="1"/>
</dbReference>
<evidence type="ECO:0000256" key="5">
    <source>
        <dbReference type="ARBA" id="ARBA00022729"/>
    </source>
</evidence>
<keyword evidence="20" id="KW-1185">Reference proteome</keyword>
<accession>A0A7R9BMA3</accession>
<reference evidence="19" key="1">
    <citation type="submission" date="2020-11" db="EMBL/GenBank/DDBJ databases">
        <authorList>
            <person name="Tran Van P."/>
        </authorList>
    </citation>
    <scope>NUCLEOTIDE SEQUENCE</scope>
</reference>
<evidence type="ECO:0000256" key="6">
    <source>
        <dbReference type="ARBA" id="ARBA00022737"/>
    </source>
</evidence>
<dbReference type="OrthoDB" id="9998912at2759"/>
<feature type="domain" description="CUB" evidence="16">
    <location>
        <begin position="81"/>
        <end position="200"/>
    </location>
</feature>
<dbReference type="GO" id="GO:0005794">
    <property type="term" value="C:Golgi apparatus"/>
    <property type="evidence" value="ECO:0007669"/>
    <property type="project" value="TreeGrafter"/>
</dbReference>
<organism evidence="19">
    <name type="scientific">Notodromas monacha</name>
    <dbReference type="NCBI Taxonomy" id="399045"/>
    <lineage>
        <taxon>Eukaryota</taxon>
        <taxon>Metazoa</taxon>
        <taxon>Ecdysozoa</taxon>
        <taxon>Arthropoda</taxon>
        <taxon>Crustacea</taxon>
        <taxon>Oligostraca</taxon>
        <taxon>Ostracoda</taxon>
        <taxon>Podocopa</taxon>
        <taxon>Podocopida</taxon>
        <taxon>Cypridocopina</taxon>
        <taxon>Cypridoidea</taxon>
        <taxon>Cyprididae</taxon>
        <taxon>Notodromas</taxon>
    </lineage>
</organism>
<evidence type="ECO:0000313" key="20">
    <source>
        <dbReference type="Proteomes" id="UP000678499"/>
    </source>
</evidence>
<dbReference type="PROSITE" id="PS50027">
    <property type="entry name" value="EGF_LAM_2"/>
    <property type="match status" value="1"/>
</dbReference>
<proteinExistence type="predicted"/>
<evidence type="ECO:0000313" key="19">
    <source>
        <dbReference type="EMBL" id="CAD7277135.1"/>
    </source>
</evidence>
<feature type="disulfide bond" evidence="12">
    <location>
        <begin position="238"/>
        <end position="248"/>
    </location>
</feature>
<keyword evidence="3 12" id="KW-0245">EGF-like domain</keyword>
<keyword evidence="2" id="KW-0880">Kelch repeat</keyword>
<comment type="caution">
    <text evidence="12">Lacks conserved residue(s) required for the propagation of feature annotation.</text>
</comment>
<evidence type="ECO:0000256" key="13">
    <source>
        <dbReference type="PROSITE-ProRule" id="PRU00460"/>
    </source>
</evidence>
<dbReference type="GO" id="GO:0016020">
    <property type="term" value="C:membrane"/>
    <property type="evidence" value="ECO:0007669"/>
    <property type="project" value="UniProtKB-SubCell"/>
</dbReference>